<gene>
    <name evidence="2" type="ORF">GLX25_12545</name>
</gene>
<keyword evidence="3" id="KW-1185">Reference proteome</keyword>
<dbReference type="PANTHER" id="PTHR40758:SF1">
    <property type="entry name" value="CONSERVED PROTEIN"/>
    <property type="match status" value="1"/>
</dbReference>
<comment type="caution">
    <text evidence="2">The sequence shown here is derived from an EMBL/GenBank/DDBJ whole genome shotgun (WGS) entry which is preliminary data.</text>
</comment>
<dbReference type="OrthoDB" id="3671213at2"/>
<dbReference type="NCBIfam" id="TIGR03083">
    <property type="entry name" value="maleylpyruvate isomerase family mycothiol-dependent enzyme"/>
    <property type="match status" value="1"/>
</dbReference>
<keyword evidence="2" id="KW-0670">Pyruvate</keyword>
<proteinExistence type="predicted"/>
<reference evidence="2 3" key="1">
    <citation type="submission" date="2019-11" db="EMBL/GenBank/DDBJ databases">
        <title>Agromyces kandeliae sp. nov., isolated from mangrove soil.</title>
        <authorList>
            <person name="Wang R."/>
        </authorList>
    </citation>
    <scope>NUCLEOTIDE SEQUENCE [LARGE SCALE GENOMIC DNA]</scope>
    <source>
        <strain evidence="2 3">JCM 11431</strain>
    </source>
</reference>
<dbReference type="InterPro" id="IPR024344">
    <property type="entry name" value="MDMPI_metal-binding"/>
</dbReference>
<dbReference type="Pfam" id="PF11716">
    <property type="entry name" value="MDMPI_N"/>
    <property type="match status" value="1"/>
</dbReference>
<dbReference type="EMBL" id="WODA01000023">
    <property type="protein sequence ID" value="MUN07940.1"/>
    <property type="molecule type" value="Genomic_DNA"/>
</dbReference>
<dbReference type="PANTHER" id="PTHR40758">
    <property type="entry name" value="CONSERVED PROTEIN"/>
    <property type="match status" value="1"/>
</dbReference>
<dbReference type="Proteomes" id="UP000480122">
    <property type="component" value="Unassembled WGS sequence"/>
</dbReference>
<protein>
    <submittedName>
        <fullName evidence="2">Maleylpyruvate isomerase family mycothiol-dependent enzyme</fullName>
    </submittedName>
</protein>
<dbReference type="SUPFAM" id="SSF109854">
    <property type="entry name" value="DinB/YfiT-like putative metalloenzymes"/>
    <property type="match status" value="1"/>
</dbReference>
<dbReference type="AlphaFoldDB" id="A0A7C9I0R9"/>
<sequence length="267" mass="28900">MPTTPTCGRIAPAGMMVRMSSLADLHAVVEAFAHEAAGTDPEAPVRSSIWPTVGRIVDHLGTIQRWAAEQVRTGAPADRRAFRRPEGADPAAWFREGAQQLTRTLDGADPERSVPILYGATGTVSFWQRRMAHEATKHLWDLRSARDPDPRFPPEVGAVGRADAIDEFGDVFMAEARRRGIQHLARAVALVATDTADSWRVSPKWVLDRDRRVAASAPPAAATISAEVGDLALLLWERADLAAPDGRFRVDGEPGVATALATTPVHL</sequence>
<keyword evidence="2" id="KW-0413">Isomerase</keyword>
<accession>A0A7C9I0R9</accession>
<name>A0A7C9I0R9_9MICO</name>
<evidence type="ECO:0000313" key="3">
    <source>
        <dbReference type="Proteomes" id="UP000480122"/>
    </source>
</evidence>
<feature type="domain" description="Mycothiol-dependent maleylpyruvate isomerase metal-binding" evidence="1">
    <location>
        <begin position="23"/>
        <end position="143"/>
    </location>
</feature>
<dbReference type="InterPro" id="IPR017517">
    <property type="entry name" value="Maleyloyr_isom"/>
</dbReference>
<dbReference type="InterPro" id="IPR034660">
    <property type="entry name" value="DinB/YfiT-like"/>
</dbReference>
<evidence type="ECO:0000313" key="2">
    <source>
        <dbReference type="EMBL" id="MUN07940.1"/>
    </source>
</evidence>
<dbReference type="GO" id="GO:0005886">
    <property type="term" value="C:plasma membrane"/>
    <property type="evidence" value="ECO:0007669"/>
    <property type="project" value="TreeGrafter"/>
</dbReference>
<dbReference type="GO" id="GO:0016853">
    <property type="term" value="F:isomerase activity"/>
    <property type="evidence" value="ECO:0007669"/>
    <property type="project" value="UniProtKB-KW"/>
</dbReference>
<evidence type="ECO:0000259" key="1">
    <source>
        <dbReference type="Pfam" id="PF11716"/>
    </source>
</evidence>
<dbReference type="GO" id="GO:0046872">
    <property type="term" value="F:metal ion binding"/>
    <property type="evidence" value="ECO:0007669"/>
    <property type="project" value="InterPro"/>
</dbReference>
<organism evidence="2 3">
    <name type="scientific">Agromyces luteolus</name>
    <dbReference type="NCBI Taxonomy" id="88373"/>
    <lineage>
        <taxon>Bacteria</taxon>
        <taxon>Bacillati</taxon>
        <taxon>Actinomycetota</taxon>
        <taxon>Actinomycetes</taxon>
        <taxon>Micrococcales</taxon>
        <taxon>Microbacteriaceae</taxon>
        <taxon>Agromyces</taxon>
    </lineage>
</organism>